<dbReference type="Gene3D" id="3.30.450.40">
    <property type="match status" value="1"/>
</dbReference>
<dbReference type="Pfam" id="PF13185">
    <property type="entry name" value="GAF_2"/>
    <property type="match status" value="1"/>
</dbReference>
<dbReference type="InterPro" id="IPR029016">
    <property type="entry name" value="GAF-like_dom_sf"/>
</dbReference>
<evidence type="ECO:0000313" key="3">
    <source>
        <dbReference type="EMBL" id="KAA8908362.1"/>
    </source>
</evidence>
<feature type="domain" description="GAF" evidence="2">
    <location>
        <begin position="64"/>
        <end position="171"/>
    </location>
</feature>
<dbReference type="InterPro" id="IPR003018">
    <property type="entry name" value="GAF"/>
</dbReference>
<reference evidence="3 4" key="1">
    <citation type="submission" date="2019-09" db="EMBL/GenBank/DDBJ databases">
        <title>Draft genome of the ectomycorrhizal ascomycete Sphaerosporella brunnea.</title>
        <authorList>
            <consortium name="DOE Joint Genome Institute"/>
            <person name="Benucci G.M."/>
            <person name="Marozzi G."/>
            <person name="Antonielli L."/>
            <person name="Sanchez S."/>
            <person name="Marco P."/>
            <person name="Wang X."/>
            <person name="Falini L.B."/>
            <person name="Barry K."/>
            <person name="Haridas S."/>
            <person name="Lipzen A."/>
            <person name="Labutti K."/>
            <person name="Grigoriev I.V."/>
            <person name="Murat C."/>
            <person name="Martin F."/>
            <person name="Albertini E."/>
            <person name="Donnini D."/>
            <person name="Bonito G."/>
        </authorList>
    </citation>
    <scope>NUCLEOTIDE SEQUENCE [LARGE SCALE GENOMIC DNA]</scope>
    <source>
        <strain evidence="3 4">Sb_GMNB300</strain>
    </source>
</reference>
<evidence type="ECO:0000256" key="1">
    <source>
        <dbReference type="ARBA" id="ARBA00038454"/>
    </source>
</evidence>
<dbReference type="AlphaFoldDB" id="A0A5J5EZL4"/>
<evidence type="ECO:0000313" key="4">
    <source>
        <dbReference type="Proteomes" id="UP000326924"/>
    </source>
</evidence>
<dbReference type="FunFam" id="3.30.450.40:FF:000008">
    <property type="entry name" value="GAF domain-containing proteins"/>
    <property type="match status" value="1"/>
</dbReference>
<dbReference type="SUPFAM" id="SSF55781">
    <property type="entry name" value="GAF domain-like"/>
    <property type="match status" value="1"/>
</dbReference>
<organism evidence="3 4">
    <name type="scientific">Sphaerosporella brunnea</name>
    <dbReference type="NCBI Taxonomy" id="1250544"/>
    <lineage>
        <taxon>Eukaryota</taxon>
        <taxon>Fungi</taxon>
        <taxon>Dikarya</taxon>
        <taxon>Ascomycota</taxon>
        <taxon>Pezizomycotina</taxon>
        <taxon>Pezizomycetes</taxon>
        <taxon>Pezizales</taxon>
        <taxon>Pyronemataceae</taxon>
        <taxon>Sphaerosporella</taxon>
    </lineage>
</organism>
<keyword evidence="4" id="KW-1185">Reference proteome</keyword>
<comment type="caution">
    <text evidence="3">The sequence shown here is derived from an EMBL/GenBank/DDBJ whole genome shotgun (WGS) entry which is preliminary data.</text>
</comment>
<dbReference type="PANTHER" id="PTHR21021:SF15">
    <property type="entry name" value="FREE METHIONINE-R-SULFOXIDE REDUCTASE"/>
    <property type="match status" value="1"/>
</dbReference>
<evidence type="ECO:0000259" key="2">
    <source>
        <dbReference type="Pfam" id="PF13185"/>
    </source>
</evidence>
<dbReference type="Proteomes" id="UP000326924">
    <property type="component" value="Unassembled WGS sequence"/>
</dbReference>
<name>A0A5J5EZL4_9PEZI</name>
<dbReference type="PROSITE" id="PS01320">
    <property type="entry name" value="UPF0067"/>
    <property type="match status" value="1"/>
</dbReference>
<dbReference type="InterPro" id="IPR051330">
    <property type="entry name" value="Phosphatase_reg/MetRdx"/>
</dbReference>
<dbReference type="InterPro" id="IPR000614">
    <property type="entry name" value="FRMsr_CS"/>
</dbReference>
<dbReference type="GO" id="GO:0033745">
    <property type="term" value="F:L-methionine-(R)-S-oxide reductase activity"/>
    <property type="evidence" value="ECO:0007669"/>
    <property type="project" value="TreeGrafter"/>
</dbReference>
<protein>
    <submittedName>
        <fullName evidence="3">GAF domain-like protein</fullName>
    </submittedName>
</protein>
<gene>
    <name evidence="3" type="ORF">FN846DRAFT_665473</name>
</gene>
<proteinExistence type="inferred from homology"/>
<accession>A0A5J5EZL4</accession>
<dbReference type="InParanoid" id="A0A5J5EZL4"/>
<dbReference type="PANTHER" id="PTHR21021">
    <property type="entry name" value="GAF/PUTATIVE CYTOSKELETAL PROTEIN"/>
    <property type="match status" value="1"/>
</dbReference>
<dbReference type="EMBL" id="VXIS01000069">
    <property type="protein sequence ID" value="KAA8908362.1"/>
    <property type="molecule type" value="Genomic_DNA"/>
</dbReference>
<dbReference type="OrthoDB" id="15735at2759"/>
<dbReference type="GO" id="GO:0005829">
    <property type="term" value="C:cytosol"/>
    <property type="evidence" value="ECO:0007669"/>
    <property type="project" value="TreeGrafter"/>
</dbReference>
<dbReference type="FunCoup" id="A0A5J5EZL4">
    <property type="interactions" value="61"/>
</dbReference>
<sequence length="176" mass="19181">MVHADASNFSAGISKAEAYAQVLEQASALFDGQRNWVCNTANTASLLWHCYHSLPEPSNTVNWAGFYVLDPSNASQLILAPFMGKVACQTISFSRGVCGAAARTGETQLVKDVLAHPDHIACDSDSRSEIVVPVRDREGKVVAVIDVDARVEEAFDEVDREWLERLAKVVGEGCDW</sequence>
<comment type="similarity">
    <text evidence="1">Belongs to the free Met sulfoxide reductase family.</text>
</comment>